<organism evidence="1 2">
    <name type="scientific">Rhamnusium bicolor</name>
    <dbReference type="NCBI Taxonomy" id="1586634"/>
    <lineage>
        <taxon>Eukaryota</taxon>
        <taxon>Metazoa</taxon>
        <taxon>Ecdysozoa</taxon>
        <taxon>Arthropoda</taxon>
        <taxon>Hexapoda</taxon>
        <taxon>Insecta</taxon>
        <taxon>Pterygota</taxon>
        <taxon>Neoptera</taxon>
        <taxon>Endopterygota</taxon>
        <taxon>Coleoptera</taxon>
        <taxon>Polyphaga</taxon>
        <taxon>Cucujiformia</taxon>
        <taxon>Chrysomeloidea</taxon>
        <taxon>Cerambycidae</taxon>
        <taxon>Lepturinae</taxon>
        <taxon>Rhagiini</taxon>
        <taxon>Rhamnusium</taxon>
    </lineage>
</organism>
<gene>
    <name evidence="1" type="ORF">NQ314_008729</name>
</gene>
<keyword evidence="2" id="KW-1185">Reference proteome</keyword>
<comment type="caution">
    <text evidence="1">The sequence shown here is derived from an EMBL/GenBank/DDBJ whole genome shotgun (WGS) entry which is preliminary data.</text>
</comment>
<proteinExistence type="predicted"/>
<dbReference type="EMBL" id="JANEYF010002409">
    <property type="protein sequence ID" value="KAJ8946930.1"/>
    <property type="molecule type" value="Genomic_DNA"/>
</dbReference>
<evidence type="ECO:0000313" key="1">
    <source>
        <dbReference type="EMBL" id="KAJ8946930.1"/>
    </source>
</evidence>
<name>A0AAV8Y7P6_9CUCU</name>
<evidence type="ECO:0000313" key="2">
    <source>
        <dbReference type="Proteomes" id="UP001162156"/>
    </source>
</evidence>
<protein>
    <submittedName>
        <fullName evidence="1">Uncharacterized protein</fullName>
    </submittedName>
</protein>
<dbReference type="AlphaFoldDB" id="A0AAV8Y7P6"/>
<reference evidence="1" key="1">
    <citation type="journal article" date="2023" name="Insect Mol. Biol.">
        <title>Genome sequencing provides insights into the evolution of gene families encoding plant cell wall-degrading enzymes in longhorned beetles.</title>
        <authorList>
            <person name="Shin N.R."/>
            <person name="Okamura Y."/>
            <person name="Kirsch R."/>
            <person name="Pauchet Y."/>
        </authorList>
    </citation>
    <scope>NUCLEOTIDE SEQUENCE</scope>
    <source>
        <strain evidence="1">RBIC_L_NR</strain>
    </source>
</reference>
<dbReference type="Proteomes" id="UP001162156">
    <property type="component" value="Unassembled WGS sequence"/>
</dbReference>
<sequence length="238" mass="28443">MFSKKYLEYLFKNGKPFKEELLQFVKEAISEIVSFLPNIKNPAIEKDIFVQVVNIIPEVITESDEKYKQVYRQLIVDLIFFNNNNTENCINLLDFPNLITFIKSILDKTSFDCNEYKIIKKVVRYNYKYPSNAVHIENAKLIAIIVTNLYEEEFCFSDLIEYMVTKKNRSEFENEILQLYFNQILDKHAIETVNFWFLRNEPLIVIPYFDKIIKSTLNMSTYRDVFQSLFLYFASQRN</sequence>
<accession>A0AAV8Y7P6</accession>